<feature type="compositionally biased region" description="Basic and acidic residues" evidence="2">
    <location>
        <begin position="387"/>
        <end position="403"/>
    </location>
</feature>
<feature type="compositionally biased region" description="Pro residues" evidence="2">
    <location>
        <begin position="96"/>
        <end position="113"/>
    </location>
</feature>
<feature type="compositionally biased region" description="Low complexity" evidence="2">
    <location>
        <begin position="1"/>
        <end position="10"/>
    </location>
</feature>
<feature type="region of interest" description="Disordered" evidence="2">
    <location>
        <begin position="384"/>
        <end position="427"/>
    </location>
</feature>
<keyword evidence="3" id="KW-0282">Flagellum</keyword>
<dbReference type="EMBL" id="VIIS01001861">
    <property type="protein sequence ID" value="KAF0291702.1"/>
    <property type="molecule type" value="Genomic_DNA"/>
</dbReference>
<sequence length="427" mass="46989">MSERTNATSAKGKKGKGGASNAANSTKASIRPPQRITTVQKLHMKLLEAGIGAGDRRGPTDAAIAAGMRATARPGPGTEPPDGSVSRDSSPGIDLVPPPQEPPAEPPPPPPPKKPAKRTAAQIFRELARCRAEQEEELKRLSALEFVPVTEEVVNKKAVELEEKEAHDRAERRMLALLSLENSIASKEKALEHKKKLGDKALQEKRNLRTVLAELRAQELTLAEHVRRTVVALRERAREAVSAVTQQKVTDARQFGEETLSLVREAQQQREEERQQRAQLIQEIRQLETTPLPRFKELDLTETAGHGLLDEMSIVEQQRERSAKRPPPVSSERLHQLQSELEMKRGERLRKAAERRAGLRPPRHLTALTSAPLAAVVRSAPPGVGRTRAEEEAVYQRRTKSDSCVRLGASSQGVTTGTSQSYGCVAR</sequence>
<feature type="region of interest" description="Disordered" evidence="2">
    <location>
        <begin position="1"/>
        <end position="120"/>
    </location>
</feature>
<keyword evidence="3" id="KW-0969">Cilium</keyword>
<keyword evidence="3" id="KW-0966">Cell projection</keyword>
<feature type="coiled-coil region" evidence="1">
    <location>
        <begin position="263"/>
        <end position="290"/>
    </location>
</feature>
<gene>
    <name evidence="3" type="primary">CFAP99</name>
    <name evidence="3" type="ORF">FJT64_010217</name>
</gene>
<keyword evidence="1" id="KW-0175">Coiled coil</keyword>
<evidence type="ECO:0000313" key="4">
    <source>
        <dbReference type="Proteomes" id="UP000440578"/>
    </source>
</evidence>
<reference evidence="3 4" key="1">
    <citation type="submission" date="2019-07" db="EMBL/GenBank/DDBJ databases">
        <title>Draft genome assembly of a fouling barnacle, Amphibalanus amphitrite (Darwin, 1854): The first reference genome for Thecostraca.</title>
        <authorList>
            <person name="Kim W."/>
        </authorList>
    </citation>
    <scope>NUCLEOTIDE SEQUENCE [LARGE SCALE GENOMIC DNA]</scope>
    <source>
        <strain evidence="3">SNU_AA5</strain>
        <tissue evidence="3">Soma without cirri and trophi</tissue>
    </source>
</reference>
<dbReference type="AlphaFoldDB" id="A0A6A4VM51"/>
<dbReference type="PANTHER" id="PTHR34649">
    <property type="entry name" value="CILIA- AND FLAGELLA-ASSOCIATED PROTEIN 99"/>
    <property type="match status" value="1"/>
</dbReference>
<dbReference type="InterPro" id="IPR039341">
    <property type="entry name" value="CFAP99"/>
</dbReference>
<protein>
    <submittedName>
        <fullName evidence="3">Cilia-and flagella-associated protein 99</fullName>
    </submittedName>
</protein>
<evidence type="ECO:0000256" key="1">
    <source>
        <dbReference type="SAM" id="Coils"/>
    </source>
</evidence>
<keyword evidence="4" id="KW-1185">Reference proteome</keyword>
<accession>A0A6A4VM51</accession>
<evidence type="ECO:0000313" key="3">
    <source>
        <dbReference type="EMBL" id="KAF0291702.1"/>
    </source>
</evidence>
<name>A0A6A4VM51_AMPAM</name>
<dbReference type="Proteomes" id="UP000440578">
    <property type="component" value="Unassembled WGS sequence"/>
</dbReference>
<comment type="caution">
    <text evidence="3">The sequence shown here is derived from an EMBL/GenBank/DDBJ whole genome shotgun (WGS) entry which is preliminary data.</text>
</comment>
<feature type="compositionally biased region" description="Low complexity" evidence="2">
    <location>
        <begin position="62"/>
        <end position="72"/>
    </location>
</feature>
<proteinExistence type="predicted"/>
<evidence type="ECO:0000256" key="2">
    <source>
        <dbReference type="SAM" id="MobiDB-lite"/>
    </source>
</evidence>
<feature type="compositionally biased region" description="Low complexity" evidence="2">
    <location>
        <begin position="408"/>
        <end position="427"/>
    </location>
</feature>
<organism evidence="3 4">
    <name type="scientific">Amphibalanus amphitrite</name>
    <name type="common">Striped barnacle</name>
    <name type="synonym">Balanus amphitrite</name>
    <dbReference type="NCBI Taxonomy" id="1232801"/>
    <lineage>
        <taxon>Eukaryota</taxon>
        <taxon>Metazoa</taxon>
        <taxon>Ecdysozoa</taxon>
        <taxon>Arthropoda</taxon>
        <taxon>Crustacea</taxon>
        <taxon>Multicrustacea</taxon>
        <taxon>Cirripedia</taxon>
        <taxon>Thoracica</taxon>
        <taxon>Thoracicalcarea</taxon>
        <taxon>Balanomorpha</taxon>
        <taxon>Balanoidea</taxon>
        <taxon>Balanidae</taxon>
        <taxon>Amphibalaninae</taxon>
        <taxon>Amphibalanus</taxon>
    </lineage>
</organism>
<dbReference type="PANTHER" id="PTHR34649:SF1">
    <property type="entry name" value="CILIA- AND FLAGELLA-ASSOCIATED PROTEIN 99"/>
    <property type="match status" value="1"/>
</dbReference>
<dbReference type="OrthoDB" id="10262255at2759"/>